<accession>A0A8E2J5P2</accession>
<evidence type="ECO:0000313" key="1">
    <source>
        <dbReference type="EMBL" id="OCH95123.1"/>
    </source>
</evidence>
<organism evidence="1 2">
    <name type="scientific">Obba rivulosa</name>
    <dbReference type="NCBI Taxonomy" id="1052685"/>
    <lineage>
        <taxon>Eukaryota</taxon>
        <taxon>Fungi</taxon>
        <taxon>Dikarya</taxon>
        <taxon>Basidiomycota</taxon>
        <taxon>Agaricomycotina</taxon>
        <taxon>Agaricomycetes</taxon>
        <taxon>Polyporales</taxon>
        <taxon>Gelatoporiaceae</taxon>
        <taxon>Obba</taxon>
    </lineage>
</organism>
<evidence type="ECO:0008006" key="3">
    <source>
        <dbReference type="Google" id="ProtNLM"/>
    </source>
</evidence>
<dbReference type="SUPFAM" id="SSF52047">
    <property type="entry name" value="RNI-like"/>
    <property type="match status" value="1"/>
</dbReference>
<reference evidence="1 2" key="1">
    <citation type="submission" date="2016-07" db="EMBL/GenBank/DDBJ databases">
        <title>Draft genome of the white-rot fungus Obba rivulosa 3A-2.</title>
        <authorList>
            <consortium name="DOE Joint Genome Institute"/>
            <person name="Miettinen O."/>
            <person name="Riley R."/>
            <person name="Acob R."/>
            <person name="Barry K."/>
            <person name="Cullen D."/>
            <person name="De Vries R."/>
            <person name="Hainaut M."/>
            <person name="Hatakka A."/>
            <person name="Henrissat B."/>
            <person name="Hilden K."/>
            <person name="Kuo R."/>
            <person name="Labutti K."/>
            <person name="Lipzen A."/>
            <person name="Makela M.R."/>
            <person name="Sandor L."/>
            <person name="Spatafora J.W."/>
            <person name="Grigoriev I.V."/>
            <person name="Hibbett D.S."/>
        </authorList>
    </citation>
    <scope>NUCLEOTIDE SEQUENCE [LARGE SCALE GENOMIC DNA]</scope>
    <source>
        <strain evidence="1 2">3A-2</strain>
    </source>
</reference>
<sequence>MWAEQKRPPCNAPVAVIVWPQAFSHIIRVVQFLHQCIPSSLVPICSSSMRFLPTKRLPLEIYDEVIDWLHDDYAALAACSLTCKAWSYRSQFLLFRKVALHADTWQAFEHVVQCSPHLANFVRVLILSQYCRSSRHKLAYSIILEWLGAIPRVLAVLPGVVKLELCSLLIEGTLRDALARELPLVQELRLNRCTLPGIARLAELVCFFPQLKKFKVGDLFITPPETGAVLPKVVTRPALEVVKFPSRLFWMDRTISTFLHWLIAESLHTQIRKLELILFRYEEAEVVRDILRDIGPALQDLSFSLDPDNRSDTDLLGTPLDLSPCTGLRVLAFSPLRLCRDNPHHIRSFAWVSLLLSQVSSPNLEHVIFRFRAGASNISDLDDFEWDRIDGALSHSRFSKLRRVTFEFCRGKDLVGVVGPYVKNRVPQLNAKGILLVAHRLREV</sequence>
<dbReference type="OrthoDB" id="2835132at2759"/>
<evidence type="ECO:0000313" key="2">
    <source>
        <dbReference type="Proteomes" id="UP000250043"/>
    </source>
</evidence>
<dbReference type="AlphaFoldDB" id="A0A8E2J5P2"/>
<dbReference type="Proteomes" id="UP000250043">
    <property type="component" value="Unassembled WGS sequence"/>
</dbReference>
<protein>
    <recommendedName>
        <fullName evidence="3">F-box domain-containing protein</fullName>
    </recommendedName>
</protein>
<proteinExistence type="predicted"/>
<gene>
    <name evidence="1" type="ORF">OBBRIDRAFT_643745</name>
</gene>
<name>A0A8E2J5P2_9APHY</name>
<keyword evidence="2" id="KW-1185">Reference proteome</keyword>
<dbReference type="EMBL" id="KV722338">
    <property type="protein sequence ID" value="OCH95123.1"/>
    <property type="molecule type" value="Genomic_DNA"/>
</dbReference>